<keyword evidence="1" id="KW-0812">Transmembrane</keyword>
<dbReference type="InterPro" id="IPR045584">
    <property type="entry name" value="Pilin-like"/>
</dbReference>
<gene>
    <name evidence="2" type="ordered locus">Sulku_0172</name>
</gene>
<proteinExistence type="predicted"/>
<dbReference type="eggNOG" id="COG4969">
    <property type="taxonomic scope" value="Bacteria"/>
</dbReference>
<sequence length="200" mass="21723">MKQYTGMRKGISLIEMIVAVILFGVLSAIGVKYYKNFFNTELTAKKARVAALLDQASQMSNAYDAYIVQVGSIANLDTNLTQLDDANVSILSRLPIAITELASGNVDGTGGWELNKTTGISGTTGIALQYKLDKNATGRLNTSDDEQYCAIINHEFNASIEYNASNATVFPVSATSAYQRFGQVFCWNNGTHLTLFVVKP</sequence>
<feature type="transmembrane region" description="Helical" evidence="1">
    <location>
        <begin position="12"/>
        <end position="34"/>
    </location>
</feature>
<dbReference type="AlphaFoldDB" id="E4TXE2"/>
<dbReference type="Proteomes" id="UP000008721">
    <property type="component" value="Chromosome"/>
</dbReference>
<dbReference type="NCBIfam" id="TIGR02532">
    <property type="entry name" value="IV_pilin_GFxxxE"/>
    <property type="match status" value="1"/>
</dbReference>
<protein>
    <recommendedName>
        <fullName evidence="4">Prepilin-type N-terminal cleavage/methylation domain-containing protein</fullName>
    </recommendedName>
</protein>
<accession>E4TXE2</accession>
<keyword evidence="3" id="KW-1185">Reference proteome</keyword>
<dbReference type="EMBL" id="CP002355">
    <property type="protein sequence ID" value="ADR32839.1"/>
    <property type="molecule type" value="Genomic_DNA"/>
</dbReference>
<organism evidence="2 3">
    <name type="scientific">Sulfuricurvum kujiense (strain ATCC BAA-921 / DSM 16994 / JCM 11577 / YK-1)</name>
    <dbReference type="NCBI Taxonomy" id="709032"/>
    <lineage>
        <taxon>Bacteria</taxon>
        <taxon>Pseudomonadati</taxon>
        <taxon>Campylobacterota</taxon>
        <taxon>Epsilonproteobacteria</taxon>
        <taxon>Campylobacterales</taxon>
        <taxon>Sulfurimonadaceae</taxon>
        <taxon>Sulfuricurvum</taxon>
    </lineage>
</organism>
<dbReference type="KEGG" id="sku:Sulku_0172"/>
<evidence type="ECO:0008006" key="4">
    <source>
        <dbReference type="Google" id="ProtNLM"/>
    </source>
</evidence>
<dbReference type="Gene3D" id="3.30.700.10">
    <property type="entry name" value="Glycoprotein, Type 4 Pilin"/>
    <property type="match status" value="1"/>
</dbReference>
<dbReference type="OrthoDB" id="5918848at2"/>
<evidence type="ECO:0000256" key="1">
    <source>
        <dbReference type="SAM" id="Phobius"/>
    </source>
</evidence>
<dbReference type="Pfam" id="PF07963">
    <property type="entry name" value="N_methyl"/>
    <property type="match status" value="1"/>
</dbReference>
<dbReference type="PROSITE" id="PS00409">
    <property type="entry name" value="PROKAR_NTER_METHYL"/>
    <property type="match status" value="1"/>
</dbReference>
<dbReference type="STRING" id="709032.Sulku_0172"/>
<evidence type="ECO:0000313" key="2">
    <source>
        <dbReference type="EMBL" id="ADR32839.1"/>
    </source>
</evidence>
<dbReference type="SUPFAM" id="SSF54523">
    <property type="entry name" value="Pili subunits"/>
    <property type="match status" value="1"/>
</dbReference>
<name>E4TXE2_SULKY</name>
<keyword evidence="1" id="KW-0472">Membrane</keyword>
<dbReference type="HOGENOM" id="CLU_1383552_0_0_7"/>
<keyword evidence="1" id="KW-1133">Transmembrane helix</keyword>
<evidence type="ECO:0000313" key="3">
    <source>
        <dbReference type="Proteomes" id="UP000008721"/>
    </source>
</evidence>
<dbReference type="RefSeq" id="WP_013459036.1">
    <property type="nucleotide sequence ID" value="NC_014762.1"/>
</dbReference>
<reference evidence="2 3" key="1">
    <citation type="journal article" date="2012" name="Stand. Genomic Sci.">
        <title>Complete genome sequence of the sulfur compounds oxidizing chemolithoautotroph Sulfuricurvum kujiense type strain (YK-1(T)).</title>
        <authorList>
            <person name="Han C."/>
            <person name="Kotsyurbenko O."/>
            <person name="Chertkov O."/>
            <person name="Held B."/>
            <person name="Lapidus A."/>
            <person name="Nolan M."/>
            <person name="Lucas S."/>
            <person name="Hammon N."/>
            <person name="Deshpande S."/>
            <person name="Cheng J.F."/>
            <person name="Tapia R."/>
            <person name="Goodwin L.A."/>
            <person name="Pitluck S."/>
            <person name="Liolios K."/>
            <person name="Pagani I."/>
            <person name="Ivanova N."/>
            <person name="Mavromatis K."/>
            <person name="Mikhailova N."/>
            <person name="Pati A."/>
            <person name="Chen A."/>
            <person name="Palaniappan K."/>
            <person name="Land M."/>
            <person name="Hauser L."/>
            <person name="Chang Y.J."/>
            <person name="Jeffries C.D."/>
            <person name="Brambilla E.M."/>
            <person name="Rohde M."/>
            <person name="Spring S."/>
            <person name="Sikorski J."/>
            <person name="Goker M."/>
            <person name="Woyke T."/>
            <person name="Bristow J."/>
            <person name="Eisen J.A."/>
            <person name="Markowitz V."/>
            <person name="Hugenholtz P."/>
            <person name="Kyrpides N.C."/>
            <person name="Klenk H.P."/>
            <person name="Detter J.C."/>
        </authorList>
    </citation>
    <scope>NUCLEOTIDE SEQUENCE [LARGE SCALE GENOMIC DNA]</scope>
    <source>
        <strain evidence="3">ATCC BAA-921 / DSM 16994 / JCM 11577 / YK-1</strain>
    </source>
</reference>
<dbReference type="InterPro" id="IPR012902">
    <property type="entry name" value="N_methyl_site"/>
</dbReference>